<keyword evidence="4" id="KW-1185">Reference proteome</keyword>
<organism evidence="3 4">
    <name type="scientific">Facklamia miroungae</name>
    <dbReference type="NCBI Taxonomy" id="120956"/>
    <lineage>
        <taxon>Bacteria</taxon>
        <taxon>Bacillati</taxon>
        <taxon>Bacillota</taxon>
        <taxon>Bacilli</taxon>
        <taxon>Lactobacillales</taxon>
        <taxon>Aerococcaceae</taxon>
        <taxon>Facklamia</taxon>
    </lineage>
</organism>
<evidence type="ECO:0000313" key="3">
    <source>
        <dbReference type="EMBL" id="SDG16970.1"/>
    </source>
</evidence>
<dbReference type="RefSeq" id="WP_090289666.1">
    <property type="nucleotide sequence ID" value="NZ_FNCK01000003.1"/>
</dbReference>
<keyword evidence="1" id="KW-0472">Membrane</keyword>
<protein>
    <submittedName>
        <fullName evidence="3">Two-component signal transduction system YycFG, regulatory protein YycI</fullName>
    </submittedName>
</protein>
<dbReference type="Proteomes" id="UP000199708">
    <property type="component" value="Unassembled WGS sequence"/>
</dbReference>
<evidence type="ECO:0000313" key="4">
    <source>
        <dbReference type="Proteomes" id="UP000199708"/>
    </source>
</evidence>
<evidence type="ECO:0000256" key="1">
    <source>
        <dbReference type="SAM" id="Phobius"/>
    </source>
</evidence>
<keyword evidence="1" id="KW-0812">Transmembrane</keyword>
<gene>
    <name evidence="3" type="ORF">SAMN05421791_103262</name>
</gene>
<dbReference type="EMBL" id="FNCK01000003">
    <property type="protein sequence ID" value="SDG16970.1"/>
    <property type="molecule type" value="Genomic_DNA"/>
</dbReference>
<name>A0A1G7S486_9LACT</name>
<keyword evidence="1" id="KW-1133">Transmembrane helix</keyword>
<dbReference type="GO" id="GO:0016020">
    <property type="term" value="C:membrane"/>
    <property type="evidence" value="ECO:0007669"/>
    <property type="project" value="InterPro"/>
</dbReference>
<feature type="transmembrane region" description="Helical" evidence="1">
    <location>
        <begin position="6"/>
        <end position="26"/>
    </location>
</feature>
<sequence>MDFKRIQMILLVFFVIFDLFLAYLLIERGAFGLNFQDPTAQINPIQEMRDRGIKFNPSVELNQTAPELAVLKNTPNNELWGKRQQLQNQSVSIDPDGVLISEFSSPIELDISLGEETLSLTTDDFAWIHENILSNPSYFIHGNLYLNHWYSPQDRMIIIRMVTKEGGDLEDPSMKSAVPISDGTAEIRILLDDNYDMVSYTQTYQDPFTRLEDHRKLISTNEVIAVIENRIDTTLPNDAEIVSMTLGYFRSVETKQFNLYLPAWEVIYFRKESGQTVSVLVDAIKGNVINTKSKSYNN</sequence>
<reference evidence="3 4" key="1">
    <citation type="submission" date="2016-10" db="EMBL/GenBank/DDBJ databases">
        <authorList>
            <person name="de Groot N.N."/>
        </authorList>
    </citation>
    <scope>NUCLEOTIDE SEQUENCE [LARGE SCALE GENOMIC DNA]</scope>
    <source>
        <strain evidence="3 4">ATCC BAA-466</strain>
    </source>
</reference>
<dbReference type="InterPro" id="IPR018604">
    <property type="entry name" value="YycI-like"/>
</dbReference>
<dbReference type="Pfam" id="PF09648">
    <property type="entry name" value="YycI"/>
    <property type="match status" value="1"/>
</dbReference>
<dbReference type="OrthoDB" id="2139096at2"/>
<accession>A0A1G7S486</accession>
<evidence type="ECO:0000259" key="2">
    <source>
        <dbReference type="Pfam" id="PF09648"/>
    </source>
</evidence>
<dbReference type="Gene3D" id="2.40.128.690">
    <property type="entry name" value="YycH protein, domain 3-like"/>
    <property type="match status" value="1"/>
</dbReference>
<feature type="domain" description="Regulatory protein YycH-like" evidence="2">
    <location>
        <begin position="46"/>
        <end position="284"/>
    </location>
</feature>
<proteinExistence type="predicted"/>
<dbReference type="STRING" id="120956.SAMN05421791_103262"/>
<dbReference type="AlphaFoldDB" id="A0A1G7S486"/>